<organism evidence="11 12">
    <name type="scientific">Escallonia herrerae</name>
    <dbReference type="NCBI Taxonomy" id="1293975"/>
    <lineage>
        <taxon>Eukaryota</taxon>
        <taxon>Viridiplantae</taxon>
        <taxon>Streptophyta</taxon>
        <taxon>Embryophyta</taxon>
        <taxon>Tracheophyta</taxon>
        <taxon>Spermatophyta</taxon>
        <taxon>Magnoliopsida</taxon>
        <taxon>eudicotyledons</taxon>
        <taxon>Gunneridae</taxon>
        <taxon>Pentapetalae</taxon>
        <taxon>asterids</taxon>
        <taxon>campanulids</taxon>
        <taxon>Escalloniales</taxon>
        <taxon>Escalloniaceae</taxon>
        <taxon>Escallonia</taxon>
    </lineage>
</organism>
<reference evidence="11" key="1">
    <citation type="submission" date="2022-12" db="EMBL/GenBank/DDBJ databases">
        <title>Draft genome assemblies for two species of Escallonia (Escalloniales).</title>
        <authorList>
            <person name="Chanderbali A."/>
            <person name="Dervinis C."/>
            <person name="Anghel I."/>
            <person name="Soltis D."/>
            <person name="Soltis P."/>
            <person name="Zapata F."/>
        </authorList>
    </citation>
    <scope>NUCLEOTIDE SEQUENCE</scope>
    <source>
        <strain evidence="11">UCBG64.0493</strain>
        <tissue evidence="11">Leaf</tissue>
    </source>
</reference>
<evidence type="ECO:0000256" key="2">
    <source>
        <dbReference type="ARBA" id="ARBA00006454"/>
    </source>
</evidence>
<evidence type="ECO:0000259" key="10">
    <source>
        <dbReference type="PROSITE" id="PS50071"/>
    </source>
</evidence>
<keyword evidence="3" id="KW-0805">Transcription regulation</keyword>
<dbReference type="CDD" id="cd00086">
    <property type="entry name" value="homeodomain"/>
    <property type="match status" value="1"/>
</dbReference>
<name>A0AA88VG38_9ASTE</name>
<dbReference type="GO" id="GO:0003677">
    <property type="term" value="F:DNA binding"/>
    <property type="evidence" value="ECO:0007669"/>
    <property type="project" value="UniProtKB-UniRule"/>
</dbReference>
<comment type="caution">
    <text evidence="11">The sequence shown here is derived from an EMBL/GenBank/DDBJ whole genome shotgun (WGS) entry which is preliminary data.</text>
</comment>
<dbReference type="SUPFAM" id="SSF46689">
    <property type="entry name" value="Homeodomain-like"/>
    <property type="match status" value="1"/>
</dbReference>
<evidence type="ECO:0000256" key="3">
    <source>
        <dbReference type="ARBA" id="ARBA00023015"/>
    </source>
</evidence>
<dbReference type="InterPro" id="IPR050224">
    <property type="entry name" value="TALE_homeobox"/>
</dbReference>
<evidence type="ECO:0000256" key="5">
    <source>
        <dbReference type="ARBA" id="ARBA00023155"/>
    </source>
</evidence>
<dbReference type="SMART" id="SM00574">
    <property type="entry name" value="POX"/>
    <property type="match status" value="1"/>
</dbReference>
<dbReference type="PROSITE" id="PS50071">
    <property type="entry name" value="HOMEOBOX_2"/>
    <property type="match status" value="1"/>
</dbReference>
<dbReference type="AlphaFoldDB" id="A0AA88VG38"/>
<sequence>MENDLFGVPIGIASQNPNVMNEIFSHATLGSTAESNSIDLKNQMARFPVLSMLQGEPINDLHGGLHLANGAGNATSDALVPRNSHLERNATIDSSIGSSFPVSNTEVQYRFMAGMPISAASIATLLAARLGPYENVNDISTSAPAAHPGNVLKPFDSSEYSDTPRSSLGISGNSGYDGIIGHMSSKWDLDSLLPSLDLSGTVPGRTEFGPLRLMENMNPNGWISSESATVSSSCPSGSSRFSNELSLSLAMRQPAVICGTTIPDQCSEISYCGLSSHSLQERRLQSEQTSCNNRNLSSSYGSFKAVQVSQLLTGSGYLHVMQEILAEVDAYSLENLDHTNYPASRIGAGANILFPSRRDDGICTEISSDDFQIGPLLRGREVETKKKHLLALLQAVDDRYSQCLDEIHTVVSAFHAVTELDPHRHARFTLQTLSYLYKNLRGRISNHILAMGVQLNGGTREEEKSFETSFIQKQWALQQSRRKDHQLWRPQRGLPEQSVSVLRAWMFQNFLHPYPKDAEKHLLAIKSGLSRSQVSNWFINARVRLWKPMIEEMYAEMNRRNGRQDDEDTDSNPRNHISIEGQQFRMI</sequence>
<comment type="similarity">
    <text evidence="2">Belongs to the TALE/BELL homeobox family.</text>
</comment>
<dbReference type="PANTHER" id="PTHR11850">
    <property type="entry name" value="HOMEOBOX PROTEIN TRANSCRIPTION FACTORS"/>
    <property type="match status" value="1"/>
</dbReference>
<evidence type="ECO:0000256" key="8">
    <source>
        <dbReference type="PROSITE-ProRule" id="PRU00108"/>
    </source>
</evidence>
<feature type="domain" description="Homeobox" evidence="10">
    <location>
        <begin position="485"/>
        <end position="548"/>
    </location>
</feature>
<feature type="DNA-binding region" description="Homeobox" evidence="8">
    <location>
        <begin position="487"/>
        <end position="549"/>
    </location>
</feature>
<dbReference type="InterPro" id="IPR001356">
    <property type="entry name" value="HD"/>
</dbReference>
<dbReference type="InterPro" id="IPR009057">
    <property type="entry name" value="Homeodomain-like_sf"/>
</dbReference>
<dbReference type="Proteomes" id="UP001188597">
    <property type="component" value="Unassembled WGS sequence"/>
</dbReference>
<proteinExistence type="inferred from homology"/>
<evidence type="ECO:0000256" key="4">
    <source>
        <dbReference type="ARBA" id="ARBA00023125"/>
    </source>
</evidence>
<dbReference type="EMBL" id="JAVXUP010002093">
    <property type="protein sequence ID" value="KAK3005705.1"/>
    <property type="molecule type" value="Genomic_DNA"/>
</dbReference>
<dbReference type="GO" id="GO:0005634">
    <property type="term" value="C:nucleus"/>
    <property type="evidence" value="ECO:0007669"/>
    <property type="project" value="UniProtKB-SubCell"/>
</dbReference>
<dbReference type="GO" id="GO:0006355">
    <property type="term" value="P:regulation of DNA-templated transcription"/>
    <property type="evidence" value="ECO:0007669"/>
    <property type="project" value="InterPro"/>
</dbReference>
<keyword evidence="7 8" id="KW-0539">Nucleus</keyword>
<dbReference type="Gene3D" id="1.10.10.60">
    <property type="entry name" value="Homeodomain-like"/>
    <property type="match status" value="1"/>
</dbReference>
<evidence type="ECO:0000256" key="7">
    <source>
        <dbReference type="ARBA" id="ARBA00023242"/>
    </source>
</evidence>
<gene>
    <name evidence="11" type="ORF">RJ639_017442</name>
</gene>
<protein>
    <recommendedName>
        <fullName evidence="10">Homeobox domain-containing protein</fullName>
    </recommendedName>
</protein>
<feature type="region of interest" description="Disordered" evidence="9">
    <location>
        <begin position="143"/>
        <end position="166"/>
    </location>
</feature>
<keyword evidence="6" id="KW-0804">Transcription</keyword>
<evidence type="ECO:0000313" key="12">
    <source>
        <dbReference type="Proteomes" id="UP001188597"/>
    </source>
</evidence>
<comment type="subcellular location">
    <subcellularLocation>
        <location evidence="1 8">Nucleus</location>
    </subcellularLocation>
</comment>
<dbReference type="Pfam" id="PF07526">
    <property type="entry name" value="POX"/>
    <property type="match status" value="1"/>
</dbReference>
<evidence type="ECO:0000256" key="1">
    <source>
        <dbReference type="ARBA" id="ARBA00004123"/>
    </source>
</evidence>
<feature type="region of interest" description="Disordered" evidence="9">
    <location>
        <begin position="560"/>
        <end position="587"/>
    </location>
</feature>
<evidence type="ECO:0000256" key="9">
    <source>
        <dbReference type="SAM" id="MobiDB-lite"/>
    </source>
</evidence>
<keyword evidence="5 8" id="KW-0371">Homeobox</keyword>
<dbReference type="Pfam" id="PF05920">
    <property type="entry name" value="Homeobox_KN"/>
    <property type="match status" value="1"/>
</dbReference>
<dbReference type="InterPro" id="IPR006563">
    <property type="entry name" value="POX_dom"/>
</dbReference>
<keyword evidence="12" id="KW-1185">Reference proteome</keyword>
<dbReference type="InterPro" id="IPR008422">
    <property type="entry name" value="KN_HD"/>
</dbReference>
<evidence type="ECO:0000256" key="6">
    <source>
        <dbReference type="ARBA" id="ARBA00023163"/>
    </source>
</evidence>
<evidence type="ECO:0000313" key="11">
    <source>
        <dbReference type="EMBL" id="KAK3005705.1"/>
    </source>
</evidence>
<dbReference type="SMART" id="SM00389">
    <property type="entry name" value="HOX"/>
    <property type="match status" value="1"/>
</dbReference>
<accession>A0AA88VG38</accession>
<keyword evidence="4 8" id="KW-0238">DNA-binding</keyword>